<dbReference type="Proteomes" id="UP001178148">
    <property type="component" value="Unassembled WGS sequence"/>
</dbReference>
<accession>A0AA90P307</accession>
<evidence type="ECO:0000313" key="2">
    <source>
        <dbReference type="EMBL" id="MDP0590171.1"/>
    </source>
</evidence>
<sequence>MSLNDTEHCALPKTLTKNKQGNNITEQKFHHQEKHTFNGVDSVLTITNSFNCLSISEEEKSDSDSDSDFANPFTPSFSKKEFHTKVNTEEVNHSAILKHFFTSPYAKIRNMSLLFILTLYFGHHFPADAIIETAGMLVTDISELIFALLNFTMNSESNWMITFPAIFALINFKYKNKNRTRTNAAALGLLMSAHSSIYTYKFITGYNNKIELCQLPDWMTKIKHIPKYTYVDPLTHKKTNTSTSLLTPTEWITPDKLTCKNLVDLDKAFKSVHSSESEIRILEICGLIDNADFSLMCYSNNWEKYQFNIDLAGNQSKRCDSHDLCVSAKALIGRFNSQNIAGYEVCCIENHGECSLPDSYFDDEINRTDSFKLKLGDLKDTKYNMIRYIPYTDKSESYWKVVVEKFSGGKSVMLDNITGDGIYAVKNTRTQLFECIICVANKKISITPIENSL</sequence>
<feature type="region of interest" description="Disordered" evidence="1">
    <location>
        <begin position="1"/>
        <end position="23"/>
    </location>
</feature>
<reference evidence="2 3" key="1">
    <citation type="journal article" date="2023" name="bioRxiv">
        <title>An intranuclear bacterial parasite of deep-sea mussels expresses apoptosis inhibitors acquired from its host.</title>
        <authorList>
            <person name="Gonzalez Porras M.A."/>
            <person name="Assie A."/>
            <person name="Tietjen M."/>
            <person name="Violette M."/>
            <person name="Kleiner M."/>
            <person name="Gruber-Vodicka H."/>
            <person name="Dubilier N."/>
            <person name="Leisch N."/>
        </authorList>
    </citation>
    <scope>NUCLEOTIDE SEQUENCE [LARGE SCALE GENOMIC DNA]</scope>
    <source>
        <strain evidence="2">IAP13</strain>
    </source>
</reference>
<keyword evidence="3" id="KW-1185">Reference proteome</keyword>
<feature type="compositionally biased region" description="Basic and acidic residues" evidence="1">
    <location>
        <begin position="1"/>
        <end position="10"/>
    </location>
</feature>
<dbReference type="AlphaFoldDB" id="A0AA90P307"/>
<evidence type="ECO:0000313" key="3">
    <source>
        <dbReference type="Proteomes" id="UP001178148"/>
    </source>
</evidence>
<organism evidence="2 3">
    <name type="scientific">Candidatus Endonucleibacter bathymodioli</name>
    <dbReference type="NCBI Taxonomy" id="539814"/>
    <lineage>
        <taxon>Bacteria</taxon>
        <taxon>Pseudomonadati</taxon>
        <taxon>Pseudomonadota</taxon>
        <taxon>Gammaproteobacteria</taxon>
        <taxon>Oceanospirillales</taxon>
        <taxon>Endozoicomonadaceae</taxon>
        <taxon>Candidatus Endonucleibacter</taxon>
    </lineage>
</organism>
<dbReference type="EMBL" id="JASXSV010000032">
    <property type="protein sequence ID" value="MDP0590171.1"/>
    <property type="molecule type" value="Genomic_DNA"/>
</dbReference>
<name>A0AA90P307_9GAMM</name>
<proteinExistence type="predicted"/>
<gene>
    <name evidence="2" type="ORF">QS748_13680</name>
</gene>
<protein>
    <submittedName>
        <fullName evidence="2">Uncharacterized protein</fullName>
    </submittedName>
</protein>
<comment type="caution">
    <text evidence="2">The sequence shown here is derived from an EMBL/GenBank/DDBJ whole genome shotgun (WGS) entry which is preliminary data.</text>
</comment>
<evidence type="ECO:0000256" key="1">
    <source>
        <dbReference type="SAM" id="MobiDB-lite"/>
    </source>
</evidence>